<dbReference type="Gene3D" id="3.90.940.40">
    <property type="entry name" value="Protein CHLORORESPIRATORY REDUCTION 7"/>
    <property type="match status" value="1"/>
</dbReference>
<evidence type="ECO:0000313" key="1">
    <source>
        <dbReference type="EMBL" id="AKG63304.1"/>
    </source>
</evidence>
<gene>
    <name evidence="1" type="primary">CRR7</name>
</gene>
<dbReference type="PANTHER" id="PTHR36803:SF1">
    <property type="entry name" value="PROTEIN CHLORORESPIRATORY REDUCTION 7, CHLOROPLASTIC"/>
    <property type="match status" value="1"/>
</dbReference>
<name>A0A0F7CZ60_9ROSI</name>
<proteinExistence type="evidence at transcript level"/>
<dbReference type="AlphaFoldDB" id="A0A0F7CZ60"/>
<organism evidence="1">
    <name type="scientific">Hypseocharis bilobata</name>
    <dbReference type="NCBI Taxonomy" id="253189"/>
    <lineage>
        <taxon>Eukaryota</taxon>
        <taxon>Viridiplantae</taxon>
        <taxon>Streptophyta</taxon>
        <taxon>Embryophyta</taxon>
        <taxon>Tracheophyta</taxon>
        <taxon>Spermatophyta</taxon>
        <taxon>Magnoliopsida</taxon>
        <taxon>eudicotyledons</taxon>
        <taxon>Gunneridae</taxon>
        <taxon>Pentapetalae</taxon>
        <taxon>rosids</taxon>
        <taxon>malvids</taxon>
        <taxon>Geraniales</taxon>
        <taxon>Geraniaceae</taxon>
        <taxon>Hypseocharis</taxon>
    </lineage>
</organism>
<reference evidence="1" key="1">
    <citation type="journal article" date="2015" name="BMC Plant Biol.">
        <title>NDH expression marks major transitions in plant evolution and reveals coordinate intracellular gene loss.</title>
        <authorList>
            <person name="Ruhlman T.A."/>
            <person name="Chang W.J."/>
            <person name="Chen J.J."/>
            <person name="Huang Y.T."/>
            <person name="Chan M.T."/>
            <person name="Zhang J."/>
            <person name="Liao D.C."/>
            <person name="Blazier J.C."/>
            <person name="Jin X."/>
            <person name="Shih M.C."/>
            <person name="Jansen R.K."/>
            <person name="Lin C.S."/>
        </authorList>
    </citation>
    <scope>NUCLEOTIDE SEQUENCE</scope>
</reference>
<sequence length="150" mass="16889">MLRVAGNNLDNKHILNNGAHCCNSTRHHIGAPSIQASSVGITQNARTRIRMTTHRGDTVKICATRRRRVAYSRSDTYVLLEPGQDERFVSKEELEVKLKDWLENWPGNLPPDLARFGNLDDAVSFLISSVCELEIEGGVGSVQWYEVRLE</sequence>
<dbReference type="GO" id="GO:0009570">
    <property type="term" value="C:chloroplast stroma"/>
    <property type="evidence" value="ECO:0007669"/>
    <property type="project" value="TreeGrafter"/>
</dbReference>
<dbReference type="InterPro" id="IPR038150">
    <property type="entry name" value="CRR7-like_sf"/>
</dbReference>
<protein>
    <submittedName>
        <fullName evidence="1">Chlororespiratory reduction 7</fullName>
    </submittedName>
</protein>
<dbReference type="Pfam" id="PF12095">
    <property type="entry name" value="CRR7"/>
    <property type="match status" value="1"/>
</dbReference>
<dbReference type="PANTHER" id="PTHR36803">
    <property type="entry name" value="PROTEIN CHLORORESPIRATORY REDUCTION 7, CHLOROPLASTIC"/>
    <property type="match status" value="1"/>
</dbReference>
<accession>A0A0F7CZ60</accession>
<dbReference type="EMBL" id="KM585204">
    <property type="protein sequence ID" value="AKG63304.1"/>
    <property type="molecule type" value="mRNA"/>
</dbReference>
<dbReference type="InterPro" id="IPR021954">
    <property type="entry name" value="CRR7"/>
</dbReference>